<evidence type="ECO:0000313" key="2">
    <source>
        <dbReference type="EMBL" id="WAH38286.1"/>
    </source>
</evidence>
<protein>
    <submittedName>
        <fullName evidence="2">Transposase</fullName>
    </submittedName>
</protein>
<dbReference type="PANTHER" id="PTHR34614:SF2">
    <property type="entry name" value="TRANSPOSASE IS4-LIKE DOMAIN-CONTAINING PROTEIN"/>
    <property type="match status" value="1"/>
</dbReference>
<proteinExistence type="predicted"/>
<feature type="domain" description="Transposase IS4-like" evidence="1">
    <location>
        <begin position="13"/>
        <end position="224"/>
    </location>
</feature>
<evidence type="ECO:0000259" key="1">
    <source>
        <dbReference type="Pfam" id="PF01609"/>
    </source>
</evidence>
<sequence>MKKDLIGWRLGRVVTVVDRGFSSEDNLRELQKTGGHYIAGEKMTAGKQKVEDALSRPGRFKTVRDNLEIKEIVVGDGEARVRYVLVRNPDEARRDEFRREAHLKALEAELARLKELDSDAHTKAHCRLQSHPTFKRYLKSDKRGNLAIDQQAVKAMERLDGKYLIRTSDDTLSAEDVALGYKQLWQVEAAFRSLKQTMELRPMYHRKNERIRAHVLLCWLSLLLVRVAENRTCRTWREIRSVMNEMHLITYKAGSGRVRQRTEVTPEQAQILKALGYEHPPLFAEISTEML</sequence>
<dbReference type="InterPro" id="IPR002559">
    <property type="entry name" value="Transposase_11"/>
</dbReference>
<dbReference type="EMBL" id="CP104064">
    <property type="protein sequence ID" value="WAH38286.1"/>
    <property type="molecule type" value="Genomic_DNA"/>
</dbReference>
<accession>A0ABY6Z7P4</accession>
<organism evidence="2 3">
    <name type="scientific">Alicyclobacillus dauci</name>
    <dbReference type="NCBI Taxonomy" id="1475485"/>
    <lineage>
        <taxon>Bacteria</taxon>
        <taxon>Bacillati</taxon>
        <taxon>Bacillota</taxon>
        <taxon>Bacilli</taxon>
        <taxon>Bacillales</taxon>
        <taxon>Alicyclobacillaceae</taxon>
        <taxon>Alicyclobacillus</taxon>
    </lineage>
</organism>
<name>A0ABY6Z7P4_9BACL</name>
<dbReference type="Pfam" id="PF01609">
    <property type="entry name" value="DDE_Tnp_1"/>
    <property type="match status" value="1"/>
</dbReference>
<reference evidence="2" key="1">
    <citation type="submission" date="2022-08" db="EMBL/GenBank/DDBJ databases">
        <title>Alicyclobacillus dauci DSM2870, complete genome.</title>
        <authorList>
            <person name="Wang Q."/>
            <person name="Cai R."/>
            <person name="Wang Z."/>
        </authorList>
    </citation>
    <scope>NUCLEOTIDE SEQUENCE</scope>
    <source>
        <strain evidence="2">DSM 28700</strain>
    </source>
</reference>
<gene>
    <name evidence="2" type="ORF">NZD86_07330</name>
</gene>
<dbReference type="InterPro" id="IPR012337">
    <property type="entry name" value="RNaseH-like_sf"/>
</dbReference>
<dbReference type="SUPFAM" id="SSF53098">
    <property type="entry name" value="Ribonuclease H-like"/>
    <property type="match status" value="1"/>
</dbReference>
<dbReference type="PANTHER" id="PTHR34614">
    <property type="match status" value="1"/>
</dbReference>
<evidence type="ECO:0000313" key="3">
    <source>
        <dbReference type="Proteomes" id="UP001164803"/>
    </source>
</evidence>
<dbReference type="Proteomes" id="UP001164803">
    <property type="component" value="Chromosome"/>
</dbReference>
<keyword evidence="3" id="KW-1185">Reference proteome</keyword>